<dbReference type="Pfam" id="PF00462">
    <property type="entry name" value="Glutaredoxin"/>
    <property type="match status" value="1"/>
</dbReference>
<name>A0ABU0FGA4_9HYPH</name>
<dbReference type="EMBL" id="JAUSVK010000001">
    <property type="protein sequence ID" value="MDQ0393628.1"/>
    <property type="molecule type" value="Genomic_DNA"/>
</dbReference>
<proteinExistence type="predicted"/>
<evidence type="ECO:0000313" key="2">
    <source>
        <dbReference type="EMBL" id="MDQ0393628.1"/>
    </source>
</evidence>
<evidence type="ECO:0000313" key="3">
    <source>
        <dbReference type="Proteomes" id="UP001237448"/>
    </source>
</evidence>
<gene>
    <name evidence="2" type="ORF">J3R73_003420</name>
</gene>
<dbReference type="Gene3D" id="1.20.120.450">
    <property type="entry name" value="dinb family like domain"/>
    <property type="match status" value="1"/>
</dbReference>
<dbReference type="SUPFAM" id="SSF52833">
    <property type="entry name" value="Thioredoxin-like"/>
    <property type="match status" value="1"/>
</dbReference>
<keyword evidence="3" id="KW-1185">Reference proteome</keyword>
<dbReference type="RefSeq" id="WP_307429234.1">
    <property type="nucleotide sequence ID" value="NZ_JAUSVK010000001.1"/>
</dbReference>
<evidence type="ECO:0000259" key="1">
    <source>
        <dbReference type="Pfam" id="PF00462"/>
    </source>
</evidence>
<sequence>MHIDPIRVFWVPGCSACVKAKEFLTSLGVPFESVNLLENEQGAADLAALGARSLPVIARGGDFVFAQSLDQVAKFLGREHTGADRLSPEMLVRRWADFLGLASSLVADMPGELLEHRPIPRRDRTMRELAYHIYQIPDVFVRNVAGEFEDWAHHVNLPVPDAVRTTGDILAFGGRASAAMIGWWEGLDDRACLWTVQTYYGARPAWELLERQTWHSAQHVRQLEAVLQGFAVPLARTAPPRLYEGLPLPAGLWA</sequence>
<organism evidence="2 3">
    <name type="scientific">Labrys monachus</name>
    <dbReference type="NCBI Taxonomy" id="217067"/>
    <lineage>
        <taxon>Bacteria</taxon>
        <taxon>Pseudomonadati</taxon>
        <taxon>Pseudomonadota</taxon>
        <taxon>Alphaproteobacteria</taxon>
        <taxon>Hyphomicrobiales</taxon>
        <taxon>Xanthobacteraceae</taxon>
        <taxon>Labrys</taxon>
    </lineage>
</organism>
<dbReference type="PROSITE" id="PS51354">
    <property type="entry name" value="GLUTAREDOXIN_2"/>
    <property type="match status" value="1"/>
</dbReference>
<dbReference type="SUPFAM" id="SSF109854">
    <property type="entry name" value="DinB/YfiT-like putative metalloenzymes"/>
    <property type="match status" value="1"/>
</dbReference>
<dbReference type="Proteomes" id="UP001237448">
    <property type="component" value="Unassembled WGS sequence"/>
</dbReference>
<dbReference type="InterPro" id="IPR034660">
    <property type="entry name" value="DinB/YfiT-like"/>
</dbReference>
<comment type="caution">
    <text evidence="2">The sequence shown here is derived from an EMBL/GenBank/DDBJ whole genome shotgun (WGS) entry which is preliminary data.</text>
</comment>
<dbReference type="Gene3D" id="3.40.30.10">
    <property type="entry name" value="Glutaredoxin"/>
    <property type="match status" value="1"/>
</dbReference>
<protein>
    <submittedName>
        <fullName evidence="2">Glutaredoxin</fullName>
    </submittedName>
</protein>
<reference evidence="2 3" key="1">
    <citation type="submission" date="2023-07" db="EMBL/GenBank/DDBJ databases">
        <title>Genomic Encyclopedia of Type Strains, Phase IV (KMG-IV): sequencing the most valuable type-strain genomes for metagenomic binning, comparative biology and taxonomic classification.</title>
        <authorList>
            <person name="Goeker M."/>
        </authorList>
    </citation>
    <scope>NUCLEOTIDE SEQUENCE [LARGE SCALE GENOMIC DNA]</scope>
    <source>
        <strain evidence="2 3">DSM 5896</strain>
    </source>
</reference>
<feature type="domain" description="Glutaredoxin" evidence="1">
    <location>
        <begin position="7"/>
        <end position="64"/>
    </location>
</feature>
<accession>A0ABU0FGA4</accession>
<dbReference type="InterPro" id="IPR002109">
    <property type="entry name" value="Glutaredoxin"/>
</dbReference>
<dbReference type="InterPro" id="IPR036249">
    <property type="entry name" value="Thioredoxin-like_sf"/>
</dbReference>